<dbReference type="STRING" id="1296565.SAMN05660657_04053"/>
<organism evidence="1 2">
    <name type="scientific">Geodermatophilus amargosae</name>
    <dbReference type="NCBI Taxonomy" id="1296565"/>
    <lineage>
        <taxon>Bacteria</taxon>
        <taxon>Bacillati</taxon>
        <taxon>Actinomycetota</taxon>
        <taxon>Actinomycetes</taxon>
        <taxon>Geodermatophilales</taxon>
        <taxon>Geodermatophilaceae</taxon>
        <taxon>Geodermatophilus</taxon>
    </lineage>
</organism>
<name>A0A1I7C3W2_9ACTN</name>
<reference evidence="2" key="1">
    <citation type="submission" date="2016-10" db="EMBL/GenBank/DDBJ databases">
        <authorList>
            <person name="Varghese N."/>
            <person name="Submissions S."/>
        </authorList>
    </citation>
    <scope>NUCLEOTIDE SEQUENCE [LARGE SCALE GENOMIC DNA]</scope>
    <source>
        <strain evidence="2">DSM 46136</strain>
    </source>
</reference>
<proteinExistence type="predicted"/>
<dbReference type="Proteomes" id="UP000199546">
    <property type="component" value="Unassembled WGS sequence"/>
</dbReference>
<gene>
    <name evidence="1" type="ORF">SAMN05660657_04053</name>
</gene>
<accession>A0A1I7C3W2</accession>
<evidence type="ECO:0000313" key="1">
    <source>
        <dbReference type="EMBL" id="SFT94115.1"/>
    </source>
</evidence>
<protein>
    <submittedName>
        <fullName evidence="1">Uncharacterized protein</fullName>
    </submittedName>
</protein>
<dbReference type="RefSeq" id="WP_093582208.1">
    <property type="nucleotide sequence ID" value="NZ_FPBA01000017.1"/>
</dbReference>
<keyword evidence="2" id="KW-1185">Reference proteome</keyword>
<evidence type="ECO:0000313" key="2">
    <source>
        <dbReference type="Proteomes" id="UP000199546"/>
    </source>
</evidence>
<dbReference type="OrthoDB" id="4244911at2"/>
<sequence>MTASVPPGWPEQVRPVGAPDWENTAVAWLFDLVPPDYRAHEVLRRYPVLLARLAGDHVAAGLEAARTGWRTVRVDLADHLPPDAIEAAVAAYEREGARLAAAARGVEVVAGALRGEVWVPRL</sequence>
<dbReference type="AlphaFoldDB" id="A0A1I7C3W2"/>
<dbReference type="EMBL" id="FPBA01000017">
    <property type="protein sequence ID" value="SFT94115.1"/>
    <property type="molecule type" value="Genomic_DNA"/>
</dbReference>